<dbReference type="PROSITE" id="PS51649">
    <property type="entry name" value="NPH3"/>
    <property type="match status" value="1"/>
</dbReference>
<name>A0A2G5CHV1_AQUCA</name>
<evidence type="ECO:0000259" key="5">
    <source>
        <dbReference type="PROSITE" id="PS51649"/>
    </source>
</evidence>
<comment type="similarity">
    <text evidence="3">Belongs to the NPH3 family.</text>
</comment>
<dbReference type="InterPro" id="IPR011333">
    <property type="entry name" value="SKP1/BTB/POZ_sf"/>
</dbReference>
<sequence length="526" mass="59999">FIRTNATSDLTVCVGETRFHLHKLPLVSRSGYFSRLVFHRRKNGETNSTLNIDNFPGGYHIFHLVVKFCYGLAVDLTATNVAPLYSAAHFLEMTEDFQHGNLISKAEAFLSFVILSAWKDTLLILKSCEDISLREDELGIVKQCSDSIAWKACLDPQEIGCSVDEEVSLNSLSNNAKNSKYKYGSDGKIVEESWWFADISILKIDHFVEVINAIKAKGMKPKLVGGSIVYWISKWLQKIKHGKDCDHKEVRGDTFECLIRILPSERNSVCCNFLLHLLKVGLMLNIDCDLTMELEIRVATMLESHCAQDLLVKNFKDEDTMNDVSLVIRVVDAFVTYISKDPKARMDLVAGVVDDYLALVARDGNLSVECFQLLAEVLPEDARSCNDKLYRAMDMYLKAHPTLTEEERRTVCRSLKYHKLSQDARNHAMKNDRLPVNLTLGLILWEQVNLTKLTLSNNMKYKRSKPQEVVGRTKEVDKRWFKPHKELQTMKTDVEKMKVQLSNLQVFSLKLQRQVGILLEITEIGN</sequence>
<gene>
    <name evidence="6" type="ORF">AQUCO_05400138v1</name>
</gene>
<dbReference type="InterPro" id="IPR000210">
    <property type="entry name" value="BTB/POZ_dom"/>
</dbReference>
<protein>
    <recommendedName>
        <fullName evidence="8">NPH3 domain-containing protein</fullName>
    </recommendedName>
</protein>
<dbReference type="EMBL" id="KZ305071">
    <property type="protein sequence ID" value="PIA30829.1"/>
    <property type="molecule type" value="Genomic_DNA"/>
</dbReference>
<organism evidence="6 7">
    <name type="scientific">Aquilegia coerulea</name>
    <name type="common">Rocky mountain columbine</name>
    <dbReference type="NCBI Taxonomy" id="218851"/>
    <lineage>
        <taxon>Eukaryota</taxon>
        <taxon>Viridiplantae</taxon>
        <taxon>Streptophyta</taxon>
        <taxon>Embryophyta</taxon>
        <taxon>Tracheophyta</taxon>
        <taxon>Spermatophyta</taxon>
        <taxon>Magnoliopsida</taxon>
        <taxon>Ranunculales</taxon>
        <taxon>Ranunculaceae</taxon>
        <taxon>Thalictroideae</taxon>
        <taxon>Aquilegia</taxon>
    </lineage>
</organism>
<dbReference type="OrthoDB" id="624345at2759"/>
<dbReference type="PROSITE" id="PS50097">
    <property type="entry name" value="BTB"/>
    <property type="match status" value="1"/>
</dbReference>
<dbReference type="PANTHER" id="PTHR32370">
    <property type="entry name" value="OS12G0117600 PROTEIN"/>
    <property type="match status" value="1"/>
</dbReference>
<evidence type="ECO:0000256" key="1">
    <source>
        <dbReference type="ARBA" id="ARBA00004906"/>
    </source>
</evidence>
<evidence type="ECO:0000313" key="6">
    <source>
        <dbReference type="EMBL" id="PIA30829.1"/>
    </source>
</evidence>
<dbReference type="InParanoid" id="A0A2G5CHV1"/>
<feature type="non-terminal residue" evidence="6">
    <location>
        <position position="1"/>
    </location>
</feature>
<feature type="domain" description="BTB" evidence="4">
    <location>
        <begin position="8"/>
        <end position="78"/>
    </location>
</feature>
<dbReference type="STRING" id="218851.A0A2G5CHV1"/>
<dbReference type="Gene3D" id="3.30.710.10">
    <property type="entry name" value="Potassium Channel Kv1.1, Chain A"/>
    <property type="match status" value="1"/>
</dbReference>
<dbReference type="GO" id="GO:0016567">
    <property type="term" value="P:protein ubiquitination"/>
    <property type="evidence" value="ECO:0007669"/>
    <property type="project" value="UniProtKB-UniPathway"/>
</dbReference>
<evidence type="ECO:0008006" key="8">
    <source>
        <dbReference type="Google" id="ProtNLM"/>
    </source>
</evidence>
<accession>A0A2G5CHV1</accession>
<dbReference type="Pfam" id="PF00651">
    <property type="entry name" value="BTB"/>
    <property type="match status" value="1"/>
</dbReference>
<evidence type="ECO:0000259" key="4">
    <source>
        <dbReference type="PROSITE" id="PS50097"/>
    </source>
</evidence>
<dbReference type="Proteomes" id="UP000230069">
    <property type="component" value="Unassembled WGS sequence"/>
</dbReference>
<feature type="domain" description="NPH3" evidence="5">
    <location>
        <begin position="193"/>
        <end position="449"/>
    </location>
</feature>
<evidence type="ECO:0000256" key="2">
    <source>
        <dbReference type="ARBA" id="ARBA00022786"/>
    </source>
</evidence>
<reference evidence="6 7" key="1">
    <citation type="submission" date="2017-09" db="EMBL/GenBank/DDBJ databases">
        <title>WGS assembly of Aquilegia coerulea Goldsmith.</title>
        <authorList>
            <person name="Hodges S."/>
            <person name="Kramer E."/>
            <person name="Nordborg M."/>
            <person name="Tomkins J."/>
            <person name="Borevitz J."/>
            <person name="Derieg N."/>
            <person name="Yan J."/>
            <person name="Mihaltcheva S."/>
            <person name="Hayes R.D."/>
            <person name="Rokhsar D."/>
        </authorList>
    </citation>
    <scope>NUCLEOTIDE SEQUENCE [LARGE SCALE GENOMIC DNA]</scope>
    <source>
        <strain evidence="7">cv. Goldsmith</strain>
    </source>
</reference>
<dbReference type="InterPro" id="IPR027356">
    <property type="entry name" value="NPH3_dom"/>
</dbReference>
<proteinExistence type="inferred from homology"/>
<dbReference type="SMART" id="SM00225">
    <property type="entry name" value="BTB"/>
    <property type="match status" value="1"/>
</dbReference>
<dbReference type="AlphaFoldDB" id="A0A2G5CHV1"/>
<evidence type="ECO:0000313" key="7">
    <source>
        <dbReference type="Proteomes" id="UP000230069"/>
    </source>
</evidence>
<dbReference type="UniPathway" id="UPA00143"/>
<dbReference type="SUPFAM" id="SSF54695">
    <property type="entry name" value="POZ domain"/>
    <property type="match status" value="1"/>
</dbReference>
<comment type="pathway">
    <text evidence="1">Protein modification; protein ubiquitination.</text>
</comment>
<keyword evidence="2" id="KW-0833">Ubl conjugation pathway</keyword>
<dbReference type="InterPro" id="IPR043454">
    <property type="entry name" value="NPH3/RPT2-like"/>
</dbReference>
<keyword evidence="7" id="KW-1185">Reference proteome</keyword>
<dbReference type="Pfam" id="PF03000">
    <property type="entry name" value="NPH3"/>
    <property type="match status" value="1"/>
</dbReference>
<evidence type="ECO:0000256" key="3">
    <source>
        <dbReference type="PROSITE-ProRule" id="PRU00982"/>
    </source>
</evidence>